<feature type="transmembrane region" description="Helical" evidence="1">
    <location>
        <begin position="175"/>
        <end position="194"/>
    </location>
</feature>
<keyword evidence="1" id="KW-1133">Transmembrane helix</keyword>
<dbReference type="RefSeq" id="WP_144331232.1">
    <property type="nucleotide sequence ID" value="NZ_VLPL01000001.1"/>
</dbReference>
<name>A0A556N697_9FLAO</name>
<feature type="transmembrane region" description="Helical" evidence="1">
    <location>
        <begin position="61"/>
        <end position="78"/>
    </location>
</feature>
<dbReference type="OrthoDB" id="9947389at2"/>
<dbReference type="Proteomes" id="UP000316008">
    <property type="component" value="Unassembled WGS sequence"/>
</dbReference>
<evidence type="ECO:0000313" key="3">
    <source>
        <dbReference type="Proteomes" id="UP000316008"/>
    </source>
</evidence>
<proteinExistence type="predicted"/>
<comment type="caution">
    <text evidence="2">The sequence shown here is derived from an EMBL/GenBank/DDBJ whole genome shotgun (WGS) entry which is preliminary data.</text>
</comment>
<feature type="transmembrane region" description="Helical" evidence="1">
    <location>
        <begin position="6"/>
        <end position="28"/>
    </location>
</feature>
<dbReference type="EMBL" id="VLPL01000001">
    <property type="protein sequence ID" value="TSJ47697.1"/>
    <property type="molecule type" value="Genomic_DNA"/>
</dbReference>
<evidence type="ECO:0000313" key="2">
    <source>
        <dbReference type="EMBL" id="TSJ47697.1"/>
    </source>
</evidence>
<sequence length="217" mass="25572">MKNLKWITYLNLVLYGLFICVNILELIWNGYNYSLVDKLIISESMSFSSFFVKSEIKVHTILNWISLIALILFLVFANRFVKKNDLGKSFHFLIVLLAFFPFVSYFLYYIIWRKLNQSLFMYLGDSAKESDRVIVLIWIFELSVILCSVLFTSVQYYSNSPELASLATRLKDFELIAHSIYLLLLSILYLFYFIHFKKGIMKHEGGVRDMIENELID</sequence>
<accession>A0A556N697</accession>
<feature type="transmembrane region" description="Helical" evidence="1">
    <location>
        <begin position="133"/>
        <end position="155"/>
    </location>
</feature>
<evidence type="ECO:0008006" key="4">
    <source>
        <dbReference type="Google" id="ProtNLM"/>
    </source>
</evidence>
<keyword evidence="1" id="KW-0472">Membrane</keyword>
<keyword evidence="3" id="KW-1185">Reference proteome</keyword>
<dbReference type="AlphaFoldDB" id="A0A556N697"/>
<organism evidence="2 3">
    <name type="scientific">Fluviicola chungangensis</name>
    <dbReference type="NCBI Taxonomy" id="2597671"/>
    <lineage>
        <taxon>Bacteria</taxon>
        <taxon>Pseudomonadati</taxon>
        <taxon>Bacteroidota</taxon>
        <taxon>Flavobacteriia</taxon>
        <taxon>Flavobacteriales</taxon>
        <taxon>Crocinitomicaceae</taxon>
        <taxon>Fluviicola</taxon>
    </lineage>
</organism>
<evidence type="ECO:0000256" key="1">
    <source>
        <dbReference type="SAM" id="Phobius"/>
    </source>
</evidence>
<gene>
    <name evidence="2" type="ORF">FO442_00800</name>
</gene>
<reference evidence="2 3" key="1">
    <citation type="submission" date="2019-07" db="EMBL/GenBank/DDBJ databases">
        <authorList>
            <person name="Huq M.A."/>
        </authorList>
    </citation>
    <scope>NUCLEOTIDE SEQUENCE [LARGE SCALE GENOMIC DNA]</scope>
    <source>
        <strain evidence="2 3">MAH-3</strain>
    </source>
</reference>
<feature type="transmembrane region" description="Helical" evidence="1">
    <location>
        <begin position="90"/>
        <end position="112"/>
    </location>
</feature>
<keyword evidence="1" id="KW-0812">Transmembrane</keyword>
<protein>
    <recommendedName>
        <fullName evidence="4">DUF4328 domain-containing protein</fullName>
    </recommendedName>
</protein>